<evidence type="ECO:0000313" key="3">
    <source>
        <dbReference type="EMBL" id="MFI2486657.1"/>
    </source>
</evidence>
<feature type="domain" description="DUF5808" evidence="2">
    <location>
        <begin position="82"/>
        <end position="106"/>
    </location>
</feature>
<reference evidence="3 4" key="1">
    <citation type="submission" date="2024-10" db="EMBL/GenBank/DDBJ databases">
        <title>The Natural Products Discovery Center: Release of the First 8490 Sequenced Strains for Exploring Actinobacteria Biosynthetic Diversity.</title>
        <authorList>
            <person name="Kalkreuter E."/>
            <person name="Kautsar S.A."/>
            <person name="Yang D."/>
            <person name="Bader C.D."/>
            <person name="Teijaro C.N."/>
            <person name="Fluegel L."/>
            <person name="Davis C.M."/>
            <person name="Simpson J.R."/>
            <person name="Lauterbach L."/>
            <person name="Steele A.D."/>
            <person name="Gui C."/>
            <person name="Meng S."/>
            <person name="Li G."/>
            <person name="Viehrig K."/>
            <person name="Ye F."/>
            <person name="Su P."/>
            <person name="Kiefer A.F."/>
            <person name="Nichols A."/>
            <person name="Cepeda A.J."/>
            <person name="Yan W."/>
            <person name="Fan B."/>
            <person name="Jiang Y."/>
            <person name="Adhikari A."/>
            <person name="Zheng C.-J."/>
            <person name="Schuster L."/>
            <person name="Cowan T.M."/>
            <person name="Smanski M.J."/>
            <person name="Chevrette M.G."/>
            <person name="De Carvalho L.P.S."/>
            <person name="Shen B."/>
        </authorList>
    </citation>
    <scope>NUCLEOTIDE SEQUENCE [LARGE SCALE GENOMIC DNA]</scope>
    <source>
        <strain evidence="3 4">NPDC019481</strain>
    </source>
</reference>
<keyword evidence="4" id="KW-1185">Reference proteome</keyword>
<dbReference type="RefSeq" id="WP_397402751.1">
    <property type="nucleotide sequence ID" value="NZ_JBIRYI010000003.1"/>
</dbReference>
<name>A0ABW7XGN0_9MICO</name>
<dbReference type="Proteomes" id="UP001611580">
    <property type="component" value="Unassembled WGS sequence"/>
</dbReference>
<dbReference type="EMBL" id="JBIRYI010000003">
    <property type="protein sequence ID" value="MFI2486657.1"/>
    <property type="molecule type" value="Genomic_DNA"/>
</dbReference>
<evidence type="ECO:0000256" key="1">
    <source>
        <dbReference type="SAM" id="MobiDB-lite"/>
    </source>
</evidence>
<comment type="caution">
    <text evidence="3">The sequence shown here is derived from an EMBL/GenBank/DDBJ whole genome shotgun (WGS) entry which is preliminary data.</text>
</comment>
<proteinExistence type="predicted"/>
<accession>A0ABW7XGN0</accession>
<gene>
    <name evidence="3" type="ORF">ACH47X_07075</name>
</gene>
<feature type="region of interest" description="Disordered" evidence="1">
    <location>
        <begin position="1"/>
        <end position="24"/>
    </location>
</feature>
<organism evidence="3 4">
    <name type="scientific">Promicromonospora kroppenstedtii</name>
    <dbReference type="NCBI Taxonomy" id="440482"/>
    <lineage>
        <taxon>Bacteria</taxon>
        <taxon>Bacillati</taxon>
        <taxon>Actinomycetota</taxon>
        <taxon>Actinomycetes</taxon>
        <taxon>Micrococcales</taxon>
        <taxon>Promicromonosporaceae</taxon>
        <taxon>Promicromonospora</taxon>
    </lineage>
</organism>
<protein>
    <submittedName>
        <fullName evidence="3">DUF5808 domain-containing protein</fullName>
    </submittedName>
</protein>
<dbReference type="InterPro" id="IPR043831">
    <property type="entry name" value="DUF5808"/>
</dbReference>
<evidence type="ECO:0000259" key="2">
    <source>
        <dbReference type="Pfam" id="PF19124"/>
    </source>
</evidence>
<dbReference type="Pfam" id="PF19124">
    <property type="entry name" value="DUF5808"/>
    <property type="match status" value="1"/>
</dbReference>
<evidence type="ECO:0000313" key="4">
    <source>
        <dbReference type="Proteomes" id="UP001611580"/>
    </source>
</evidence>
<sequence length="114" mass="12496">MPRGPEDVVGSSKSGSGQDKHRGGGLKRFVTLVTIGLAVAAVVKELRLPEEERTWNGKVAAVVPYDFRFPTMERAKERLWDPEAEHVIGPRVFGVGWAVNMGKVVAMVRDRVGV</sequence>